<protein>
    <submittedName>
        <fullName evidence="1">Uncharacterized protein</fullName>
    </submittedName>
</protein>
<dbReference type="Proteomes" id="UP000029096">
    <property type="component" value="Unassembled WGS sequence"/>
</dbReference>
<organism evidence="1 2">
    <name type="scientific">Bifidobacterium bohemicum DSM 22767</name>
    <dbReference type="NCBI Taxonomy" id="1437606"/>
    <lineage>
        <taxon>Bacteria</taxon>
        <taxon>Bacillati</taxon>
        <taxon>Actinomycetota</taxon>
        <taxon>Actinomycetes</taxon>
        <taxon>Bifidobacteriales</taxon>
        <taxon>Bifidobacteriaceae</taxon>
        <taxon>Bifidobacterium</taxon>
    </lineage>
</organism>
<gene>
    <name evidence="1" type="ORF">BBOH_0563</name>
</gene>
<evidence type="ECO:0000313" key="2">
    <source>
        <dbReference type="Proteomes" id="UP000029096"/>
    </source>
</evidence>
<sequence>MNDKIQPNKWGDAKCLTSEQDVTEFLETSMREGGSMDDDSEVR</sequence>
<keyword evidence="2" id="KW-1185">Reference proteome</keyword>
<evidence type="ECO:0000313" key="1">
    <source>
        <dbReference type="EMBL" id="KFI45761.1"/>
    </source>
</evidence>
<accession>A0A086ZGW1</accession>
<proteinExistence type="predicted"/>
<dbReference type="EMBL" id="JGYP01000002">
    <property type="protein sequence ID" value="KFI45761.1"/>
    <property type="molecule type" value="Genomic_DNA"/>
</dbReference>
<name>A0A086ZGW1_9BIFI</name>
<reference evidence="1 2" key="1">
    <citation type="submission" date="2014-03" db="EMBL/GenBank/DDBJ databases">
        <title>Genomics of Bifidobacteria.</title>
        <authorList>
            <person name="Ventura M."/>
            <person name="Milani C."/>
            <person name="Lugli G.A."/>
        </authorList>
    </citation>
    <scope>NUCLEOTIDE SEQUENCE [LARGE SCALE GENOMIC DNA]</scope>
    <source>
        <strain evidence="1 2">DSM 22767</strain>
    </source>
</reference>
<dbReference type="RefSeq" id="WP_272945338.1">
    <property type="nucleotide sequence ID" value="NZ_JDUS01000010.1"/>
</dbReference>
<dbReference type="AlphaFoldDB" id="A0A086ZGW1"/>
<comment type="caution">
    <text evidence="1">The sequence shown here is derived from an EMBL/GenBank/DDBJ whole genome shotgun (WGS) entry which is preliminary data.</text>
</comment>